<evidence type="ECO:0000313" key="1">
    <source>
        <dbReference type="EMBL" id="MDT9681290.1"/>
    </source>
</evidence>
<accession>A0ABU3QET8</accession>
<proteinExistence type="predicted"/>
<name>A0ABU3QET8_9ACTN</name>
<dbReference type="Proteomes" id="UP001250181">
    <property type="component" value="Unassembled WGS sequence"/>
</dbReference>
<protein>
    <recommendedName>
        <fullName evidence="3">AG2 protein</fullName>
    </recommendedName>
</protein>
<dbReference type="InterPro" id="IPR038332">
    <property type="entry name" value="PPE_sf"/>
</dbReference>
<evidence type="ECO:0008006" key="3">
    <source>
        <dbReference type="Google" id="ProtNLM"/>
    </source>
</evidence>
<sequence>MLTFNDVYHAPLGTLKASVDDWTEMAKRLERLADSAHSTMVVKAKDEYWRGINAQVTKAFITKTGKEFDDAAQAAKGIETVLRDGYNAFKNAQAELRRIVEVDAPAQGLVVTSHGKVVASHPLEEDQGARHDPDYELLLGEQRAKVAALQKRLDRVVETCDDADTATSNALKANVTADKHNFSTPKYRSLDAEEAHRALTLAAKGRELSHEQLVQLNELLRDNHASKEFARAFYGELGPKRALEFFGQLSTDTYDYAKQDPQRLKDVQQLQQNLGLNLATATRPATADDPWTQKWSEEMRRLGTERILLSKYDYNGPYGYQLLGGIMRYGNYDPKFLNPIAQHVVQLHAKDPYMFSDSKGIAGPDKHPFNPSGRNGAGYDPVISMLEALGHSPEAAKEFFTEPPEAYAKDGTLVGGTPLDGKGNQITSYLDYFATKDYTSFPDIVGHHPDEAKASRSYVADAFGHALESATLGHAYDDATPELVRDARAAQIMEEVVMRYGTDPGLLKHQEGLADSLGRMGAGYVDDINWALNDNRPSSVFSPDQVGSSVPAEGRAEFGAQGVTDFLSAVGKYPDAYADISNAEKVYTVSMLEAQVGSGGRLNQAYAEDIVRTGSEVHGRIDNARASQVEAEGRHADAEYNKALQKRAAWVQFGTGVVVAAGAAFLPPVAAVGMAATLIPVSQEAGTGLVGQMINQAIGEHYETKQKDSSEDIQTQKASIYAAGKDNAKVAYEVFLERHGMEFEGAFGSGLEGAMKTGYLWGINGEASQGSTPQVSE</sequence>
<dbReference type="EMBL" id="JAWCTQ010000003">
    <property type="protein sequence ID" value="MDT9681290.1"/>
    <property type="molecule type" value="Genomic_DNA"/>
</dbReference>
<comment type="caution">
    <text evidence="1">The sequence shown here is derived from an EMBL/GenBank/DDBJ whole genome shotgun (WGS) entry which is preliminary data.</text>
</comment>
<gene>
    <name evidence="1" type="ORF">RND61_04265</name>
</gene>
<keyword evidence="2" id="KW-1185">Reference proteome</keyword>
<dbReference type="Gene3D" id="1.20.1260.20">
    <property type="entry name" value="PPE superfamily"/>
    <property type="match status" value="1"/>
</dbReference>
<organism evidence="1 2">
    <name type="scientific">Streptomyces tamarix</name>
    <dbReference type="NCBI Taxonomy" id="3078565"/>
    <lineage>
        <taxon>Bacteria</taxon>
        <taxon>Bacillati</taxon>
        <taxon>Actinomycetota</taxon>
        <taxon>Actinomycetes</taxon>
        <taxon>Kitasatosporales</taxon>
        <taxon>Streptomycetaceae</taxon>
        <taxon>Streptomyces</taxon>
    </lineage>
</organism>
<evidence type="ECO:0000313" key="2">
    <source>
        <dbReference type="Proteomes" id="UP001250181"/>
    </source>
</evidence>
<dbReference type="RefSeq" id="WP_315876295.1">
    <property type="nucleotide sequence ID" value="NZ_JAWCTQ010000003.1"/>
</dbReference>
<reference evidence="1 2" key="1">
    <citation type="submission" date="2023-09" db="EMBL/GenBank/DDBJ databases">
        <title>Streptomyces sp. nov.: A antagonism against Alternaria gaisen Producing Streptochlin, Isolated from Tamarix root soil.</title>
        <authorList>
            <person name="Chen Y."/>
        </authorList>
    </citation>
    <scope>NUCLEOTIDE SEQUENCE [LARGE SCALE GENOMIC DNA]</scope>
    <source>
        <strain evidence="1 2">TRM76323</strain>
    </source>
</reference>